<evidence type="ECO:0000313" key="3">
    <source>
        <dbReference type="Proteomes" id="UP000186513"/>
    </source>
</evidence>
<dbReference type="SUPFAM" id="SSF53850">
    <property type="entry name" value="Periplasmic binding protein-like II"/>
    <property type="match status" value="1"/>
</dbReference>
<feature type="chain" id="PRO_5012995735" evidence="1">
    <location>
        <begin position="20"/>
        <end position="282"/>
    </location>
</feature>
<dbReference type="Proteomes" id="UP000186513">
    <property type="component" value="Unassembled WGS sequence"/>
</dbReference>
<dbReference type="Gene3D" id="3.40.190.10">
    <property type="entry name" value="Periplasmic binding protein-like II"/>
    <property type="match status" value="2"/>
</dbReference>
<dbReference type="RefSeq" id="WP_072427501.1">
    <property type="nucleotide sequence ID" value="NZ_FPKR01000003.1"/>
</dbReference>
<feature type="signal peptide" evidence="1">
    <location>
        <begin position="1"/>
        <end position="19"/>
    </location>
</feature>
<name>A0A1K2HAF3_9NEIS</name>
<gene>
    <name evidence="2" type="ORF">SAMN02745887_00972</name>
</gene>
<evidence type="ECO:0000256" key="1">
    <source>
        <dbReference type="SAM" id="SignalP"/>
    </source>
</evidence>
<organism evidence="2 3">
    <name type="scientific">Chitinimonas taiwanensis DSM 18899</name>
    <dbReference type="NCBI Taxonomy" id="1121279"/>
    <lineage>
        <taxon>Bacteria</taxon>
        <taxon>Pseudomonadati</taxon>
        <taxon>Pseudomonadota</taxon>
        <taxon>Betaproteobacteria</taxon>
        <taxon>Neisseriales</taxon>
        <taxon>Chitinibacteraceae</taxon>
        <taxon>Chitinimonas</taxon>
    </lineage>
</organism>
<evidence type="ECO:0000313" key="2">
    <source>
        <dbReference type="EMBL" id="SFZ73760.1"/>
    </source>
</evidence>
<dbReference type="OrthoDB" id="547680at2"/>
<reference evidence="2 3" key="1">
    <citation type="submission" date="2016-11" db="EMBL/GenBank/DDBJ databases">
        <authorList>
            <person name="Jaros S."/>
            <person name="Januszkiewicz K."/>
            <person name="Wedrychowicz H."/>
        </authorList>
    </citation>
    <scope>NUCLEOTIDE SEQUENCE [LARGE SCALE GENOMIC DNA]</scope>
    <source>
        <strain evidence="2 3">DSM 18899</strain>
    </source>
</reference>
<accession>A0A1K2HAF3</accession>
<dbReference type="AlphaFoldDB" id="A0A1K2HAF3"/>
<proteinExistence type="predicted"/>
<dbReference type="EMBL" id="FPKR01000003">
    <property type="protein sequence ID" value="SFZ73760.1"/>
    <property type="molecule type" value="Genomic_DNA"/>
</dbReference>
<dbReference type="STRING" id="1121279.SAMN02745887_00972"/>
<keyword evidence="1" id="KW-0732">Signal</keyword>
<protein>
    <submittedName>
        <fullName evidence="2">Extracellular solute-binding protein, family 3</fullName>
    </submittedName>
</protein>
<sequence length="282" mass="32611">MRLWLIALFALCCLWPAQAKTIVYQRHQAKEDPQLRYVTAVLELAIRESGVAYSPRISALVMVQSRGLDELRRNTGLIDLTWTMTSAQREREVLPIRIPIDRGLIGWRVALLKQHRLADFARIDSLQALKRYRAGQMHDWPDTPILRSNGLKVDTSDQYESLFKMLAAGRFDYFPRSLIEVREEWLAHAEMGLAVEPTLLIRYPAALYFFVSKQNRQLAADLERGLNKAVREGKLQALFEQHFGSLLKELNVSGRRVIELRNPLLPPQTPLQRPELWYRPGE</sequence>
<keyword evidence="3" id="KW-1185">Reference proteome</keyword>